<keyword evidence="2" id="KW-0472">Membrane</keyword>
<dbReference type="PANTHER" id="PTHR21229">
    <property type="entry name" value="LUNG SEVEN TRANSMEMBRANE RECEPTOR"/>
    <property type="match status" value="1"/>
</dbReference>
<feature type="transmembrane region" description="Helical" evidence="2">
    <location>
        <begin position="392"/>
        <end position="413"/>
    </location>
</feature>
<dbReference type="Proteomes" id="UP001479436">
    <property type="component" value="Unassembled WGS sequence"/>
</dbReference>
<dbReference type="InterPro" id="IPR009637">
    <property type="entry name" value="GPR107/GPR108-like"/>
</dbReference>
<gene>
    <name evidence="4" type="ORF">K7432_016488</name>
</gene>
<feature type="region of interest" description="Disordered" evidence="1">
    <location>
        <begin position="434"/>
        <end position="467"/>
    </location>
</feature>
<reference evidence="4 5" key="1">
    <citation type="submission" date="2023-04" db="EMBL/GenBank/DDBJ databases">
        <title>Genome of Basidiobolus ranarum AG-B5.</title>
        <authorList>
            <person name="Stajich J.E."/>
            <person name="Carter-House D."/>
            <person name="Gryganskyi A."/>
        </authorList>
    </citation>
    <scope>NUCLEOTIDE SEQUENCE [LARGE SCALE GENOMIC DNA]</scope>
    <source>
        <strain evidence="4 5">AG-B5</strain>
    </source>
</reference>
<evidence type="ECO:0000256" key="1">
    <source>
        <dbReference type="SAM" id="MobiDB-lite"/>
    </source>
</evidence>
<keyword evidence="3" id="KW-0732">Signal</keyword>
<accession>A0ABR2WEN3</accession>
<evidence type="ECO:0000313" key="4">
    <source>
        <dbReference type="EMBL" id="KAK9759955.1"/>
    </source>
</evidence>
<organism evidence="4 5">
    <name type="scientific">Basidiobolus ranarum</name>
    <dbReference type="NCBI Taxonomy" id="34480"/>
    <lineage>
        <taxon>Eukaryota</taxon>
        <taxon>Fungi</taxon>
        <taxon>Fungi incertae sedis</taxon>
        <taxon>Zoopagomycota</taxon>
        <taxon>Entomophthoromycotina</taxon>
        <taxon>Basidiobolomycetes</taxon>
        <taxon>Basidiobolales</taxon>
        <taxon>Basidiobolaceae</taxon>
        <taxon>Basidiobolus</taxon>
    </lineage>
</organism>
<feature type="chain" id="PRO_5046342180" evidence="3">
    <location>
        <begin position="20"/>
        <end position="488"/>
    </location>
</feature>
<feature type="transmembrane region" description="Helical" evidence="2">
    <location>
        <begin position="245"/>
        <end position="264"/>
    </location>
</feature>
<keyword evidence="5" id="KW-1185">Reference proteome</keyword>
<feature type="compositionally biased region" description="Low complexity" evidence="1">
    <location>
        <begin position="446"/>
        <end position="464"/>
    </location>
</feature>
<proteinExistence type="predicted"/>
<feature type="transmembrane region" description="Helical" evidence="2">
    <location>
        <begin position="209"/>
        <end position="233"/>
    </location>
</feature>
<evidence type="ECO:0000256" key="3">
    <source>
        <dbReference type="SAM" id="SignalP"/>
    </source>
</evidence>
<sequence length="488" mass="56222">MIIAWWLITLATKFLFVDSMIYSSDKFLLFPDKEPYFISQFSFLSEGEVQFSVGNFGFLDSKNDSLSQASQIKLIVLDDETWSGFANYVIGSQGSYCSSISFLPAGNYFSFATLNPIKALEPLDTQNPTFKYVVRKEGIYDVLLMNCSPVSVRFSFKAALINMQNGNINHLDSGDIPLPIIYTVFALGIWPLMAAFWTFNWYKHRKASLLLHSILASQVVISITHSLFSIFFFNSISKTGEISTVMQVLRALLIFLTSTIYFTFRMLISKGWGVLRISLTSQEKRIIFALVTFTSSACTFYILLGGSSLISVVVFNFMVYFYMACSFRHHLFALHGYINQLKRDKSTQELISAYQNKWKLLHVSFKITLFMGVANYLVRIMFFFFLSTSYEYTEVIFFESMMVIEFGILCYFFRLRPVPPRIIISSPPVLRQQPEHQIGSSQRNNSIAASSRRTNTTSNTDSMTQYSESVRNNMRVRRWVSSWFRRRQ</sequence>
<evidence type="ECO:0000256" key="2">
    <source>
        <dbReference type="SAM" id="Phobius"/>
    </source>
</evidence>
<comment type="caution">
    <text evidence="4">The sequence shown here is derived from an EMBL/GenBank/DDBJ whole genome shotgun (WGS) entry which is preliminary data.</text>
</comment>
<protein>
    <submittedName>
        <fullName evidence="4">Uncharacterized protein</fullName>
    </submittedName>
</protein>
<feature type="signal peptide" evidence="3">
    <location>
        <begin position="1"/>
        <end position="19"/>
    </location>
</feature>
<feature type="transmembrane region" description="Helical" evidence="2">
    <location>
        <begin position="367"/>
        <end position="386"/>
    </location>
</feature>
<feature type="transmembrane region" description="Helical" evidence="2">
    <location>
        <begin position="309"/>
        <end position="327"/>
    </location>
</feature>
<feature type="transmembrane region" description="Helical" evidence="2">
    <location>
        <begin position="180"/>
        <end position="202"/>
    </location>
</feature>
<evidence type="ECO:0000313" key="5">
    <source>
        <dbReference type="Proteomes" id="UP001479436"/>
    </source>
</evidence>
<dbReference type="EMBL" id="JASJQH010002754">
    <property type="protein sequence ID" value="KAK9759955.1"/>
    <property type="molecule type" value="Genomic_DNA"/>
</dbReference>
<name>A0ABR2WEN3_9FUNG</name>
<keyword evidence="2" id="KW-0812">Transmembrane</keyword>
<keyword evidence="2" id="KW-1133">Transmembrane helix</keyword>
<feature type="transmembrane region" description="Helical" evidence="2">
    <location>
        <begin position="285"/>
        <end position="303"/>
    </location>
</feature>